<name>A0A518AGJ6_9BACT</name>
<sequence>MKIERVNRRPFRLVPSDQGPHRFGGVSTVNGSTPSGSTVPLQLVLELDLTDKKLPVEADAPLARLPLFYPFKYGCGGPEVQYAVLSDNEIQILYMSDPEPDEPDEQYVQVDQLPSVALALEPLSYEQARIMTFMEYNGYFQAEGDDKQLRNDLHDPFYLPFGGQRGSIPNAGDVICRNPECEFHDRSVHFQCLTMVPPIPVAGDTSFWYEYEGDVAFCFGLCYYCGTVIVFNVCT</sequence>
<accession>A0A518AGJ6</accession>
<dbReference type="KEGG" id="amuc:Pan181_00200"/>
<keyword evidence="2" id="KW-1185">Reference proteome</keyword>
<dbReference type="EMBL" id="CP036278">
    <property type="protein sequence ID" value="QDU53842.1"/>
    <property type="molecule type" value="Genomic_DNA"/>
</dbReference>
<evidence type="ECO:0008006" key="3">
    <source>
        <dbReference type="Google" id="ProtNLM"/>
    </source>
</evidence>
<dbReference type="Proteomes" id="UP000315750">
    <property type="component" value="Chromosome"/>
</dbReference>
<evidence type="ECO:0000313" key="2">
    <source>
        <dbReference type="Proteomes" id="UP000315750"/>
    </source>
</evidence>
<dbReference type="RefSeq" id="WP_145244893.1">
    <property type="nucleotide sequence ID" value="NZ_CP036278.1"/>
</dbReference>
<evidence type="ECO:0000313" key="1">
    <source>
        <dbReference type="EMBL" id="QDU53842.1"/>
    </source>
</evidence>
<proteinExistence type="predicted"/>
<gene>
    <name evidence="1" type="ORF">Pan181_00200</name>
</gene>
<organism evidence="1 2">
    <name type="scientific">Aeoliella mucimassa</name>
    <dbReference type="NCBI Taxonomy" id="2527972"/>
    <lineage>
        <taxon>Bacteria</taxon>
        <taxon>Pseudomonadati</taxon>
        <taxon>Planctomycetota</taxon>
        <taxon>Planctomycetia</taxon>
        <taxon>Pirellulales</taxon>
        <taxon>Lacipirellulaceae</taxon>
        <taxon>Aeoliella</taxon>
    </lineage>
</organism>
<dbReference type="OrthoDB" id="286183at2"/>
<reference evidence="1 2" key="1">
    <citation type="submission" date="2019-02" db="EMBL/GenBank/DDBJ databases">
        <title>Deep-cultivation of Planctomycetes and their phenomic and genomic characterization uncovers novel biology.</title>
        <authorList>
            <person name="Wiegand S."/>
            <person name="Jogler M."/>
            <person name="Boedeker C."/>
            <person name="Pinto D."/>
            <person name="Vollmers J."/>
            <person name="Rivas-Marin E."/>
            <person name="Kohn T."/>
            <person name="Peeters S.H."/>
            <person name="Heuer A."/>
            <person name="Rast P."/>
            <person name="Oberbeckmann S."/>
            <person name="Bunk B."/>
            <person name="Jeske O."/>
            <person name="Meyerdierks A."/>
            <person name="Storesund J.E."/>
            <person name="Kallscheuer N."/>
            <person name="Luecker S."/>
            <person name="Lage O.M."/>
            <person name="Pohl T."/>
            <person name="Merkel B.J."/>
            <person name="Hornburger P."/>
            <person name="Mueller R.-W."/>
            <person name="Bruemmer F."/>
            <person name="Labrenz M."/>
            <person name="Spormann A.M."/>
            <person name="Op den Camp H."/>
            <person name="Overmann J."/>
            <person name="Amann R."/>
            <person name="Jetten M.S.M."/>
            <person name="Mascher T."/>
            <person name="Medema M.H."/>
            <person name="Devos D.P."/>
            <person name="Kaster A.-K."/>
            <person name="Ovreas L."/>
            <person name="Rohde M."/>
            <person name="Galperin M.Y."/>
            <person name="Jogler C."/>
        </authorList>
    </citation>
    <scope>NUCLEOTIDE SEQUENCE [LARGE SCALE GENOMIC DNA]</scope>
    <source>
        <strain evidence="1 2">Pan181</strain>
    </source>
</reference>
<protein>
    <recommendedName>
        <fullName evidence="3">DUF1963 domain-containing protein</fullName>
    </recommendedName>
</protein>
<dbReference type="AlphaFoldDB" id="A0A518AGJ6"/>